<comment type="caution">
    <text evidence="2">The sequence shown here is derived from an EMBL/GenBank/DDBJ whole genome shotgun (WGS) entry which is preliminary data.</text>
</comment>
<evidence type="ECO:0000313" key="2">
    <source>
        <dbReference type="EMBL" id="CAE8735974.1"/>
    </source>
</evidence>
<dbReference type="GO" id="GO:0016491">
    <property type="term" value="F:oxidoreductase activity"/>
    <property type="evidence" value="ECO:0007669"/>
    <property type="project" value="TreeGrafter"/>
</dbReference>
<sequence>MWRSGSLRAATARVVRASAASACRTTAVHSAATGAPVRRQLQPARSELLLAALPSGRRFSSSEVKTKTKKPVRPKEELLRDTTHHDVPVRRKAVKELGKYRDDQDAIAALAKALGDEDVAVQLAAQGAMQKVAAVADPRTVRASLDRITSACEWTRIASLSTLADITGRFGHETRGTALDLEVDGAVAERLKDDDWGVRRAAMDTLAARAAPNCPVAIAAARSLLEDQMGTVRESAIKAIACLVPSGSREAIDWISPRLDDWHESVRRAAVVAIARIAEKGDQHAIELEKGACDDRSWIVRKAATDSLAQMATLNDLPSLRKLAQMLEDFDPLPRMAAIYGMAELCGVGHHKAIKLAEARLEHRDPGTRQAAVQLLEKLATQDMTDIAGKVKDRMDDEDEHVRDSSFYALEAIKANPPGRRVWKSDLPDLGDLDRIGFDSSDDEDNKDGDHW</sequence>
<evidence type="ECO:0000313" key="3">
    <source>
        <dbReference type="Proteomes" id="UP000626109"/>
    </source>
</evidence>
<dbReference type="PANTHER" id="PTHR12697">
    <property type="entry name" value="PBS LYASE HEAT-LIKE PROTEIN"/>
    <property type="match status" value="1"/>
</dbReference>
<evidence type="ECO:0000256" key="1">
    <source>
        <dbReference type="SAM" id="MobiDB-lite"/>
    </source>
</evidence>
<feature type="compositionally biased region" description="Basic and acidic residues" evidence="1">
    <location>
        <begin position="424"/>
        <end position="437"/>
    </location>
</feature>
<dbReference type="AlphaFoldDB" id="A0A813LQS4"/>
<feature type="compositionally biased region" description="Acidic residues" evidence="1">
    <location>
        <begin position="440"/>
        <end position="452"/>
    </location>
</feature>
<evidence type="ECO:0008006" key="4">
    <source>
        <dbReference type="Google" id="ProtNLM"/>
    </source>
</evidence>
<dbReference type="EMBL" id="CAJNNW010036607">
    <property type="protein sequence ID" value="CAE8735974.1"/>
    <property type="molecule type" value="Genomic_DNA"/>
</dbReference>
<dbReference type="PANTHER" id="PTHR12697:SF5">
    <property type="entry name" value="DEOXYHYPUSINE HYDROXYLASE"/>
    <property type="match status" value="1"/>
</dbReference>
<dbReference type="Pfam" id="PF13646">
    <property type="entry name" value="HEAT_2"/>
    <property type="match status" value="3"/>
</dbReference>
<dbReference type="Gene3D" id="1.25.10.10">
    <property type="entry name" value="Leucine-rich Repeat Variant"/>
    <property type="match status" value="3"/>
</dbReference>
<organism evidence="2 3">
    <name type="scientific">Polarella glacialis</name>
    <name type="common">Dinoflagellate</name>
    <dbReference type="NCBI Taxonomy" id="89957"/>
    <lineage>
        <taxon>Eukaryota</taxon>
        <taxon>Sar</taxon>
        <taxon>Alveolata</taxon>
        <taxon>Dinophyceae</taxon>
        <taxon>Suessiales</taxon>
        <taxon>Suessiaceae</taxon>
        <taxon>Polarella</taxon>
    </lineage>
</organism>
<protein>
    <recommendedName>
        <fullName evidence="4">Phycocyanin alpha phycocyanobilin lyase</fullName>
    </recommendedName>
</protein>
<dbReference type="Proteomes" id="UP000626109">
    <property type="component" value="Unassembled WGS sequence"/>
</dbReference>
<feature type="region of interest" description="Disordered" evidence="1">
    <location>
        <begin position="424"/>
        <end position="452"/>
    </location>
</feature>
<accession>A0A813LQS4</accession>
<dbReference type="InterPro" id="IPR004155">
    <property type="entry name" value="PBS_lyase_HEAT"/>
</dbReference>
<dbReference type="SMART" id="SM00567">
    <property type="entry name" value="EZ_HEAT"/>
    <property type="match status" value="5"/>
</dbReference>
<name>A0A813LQS4_POLGL</name>
<reference evidence="2" key="1">
    <citation type="submission" date="2021-02" db="EMBL/GenBank/DDBJ databases">
        <authorList>
            <person name="Dougan E. K."/>
            <person name="Rhodes N."/>
            <person name="Thang M."/>
            <person name="Chan C."/>
        </authorList>
    </citation>
    <scope>NUCLEOTIDE SEQUENCE</scope>
</reference>
<dbReference type="SUPFAM" id="SSF48371">
    <property type="entry name" value="ARM repeat"/>
    <property type="match status" value="1"/>
</dbReference>
<proteinExistence type="predicted"/>
<gene>
    <name evidence="2" type="ORF">PGLA2088_LOCUS48117</name>
</gene>
<dbReference type="InterPro" id="IPR016024">
    <property type="entry name" value="ARM-type_fold"/>
</dbReference>
<dbReference type="InterPro" id="IPR011989">
    <property type="entry name" value="ARM-like"/>
</dbReference>